<protein>
    <submittedName>
        <fullName evidence="1">Uncharacterized protein</fullName>
    </submittedName>
</protein>
<accession>A0A286UQK8</accession>
<keyword evidence="2" id="KW-1185">Reference proteome</keyword>
<dbReference type="Proteomes" id="UP000217199">
    <property type="component" value="Unassembled WGS sequence"/>
</dbReference>
<dbReference type="AlphaFoldDB" id="A0A286UQK8"/>
<gene>
    <name evidence="1" type="ORF">PNOK_0182400</name>
</gene>
<dbReference type="EMBL" id="NBII01000002">
    <property type="protein sequence ID" value="PAV21867.1"/>
    <property type="molecule type" value="Genomic_DNA"/>
</dbReference>
<dbReference type="InParanoid" id="A0A286UQK8"/>
<organism evidence="1 2">
    <name type="scientific">Pyrrhoderma noxium</name>
    <dbReference type="NCBI Taxonomy" id="2282107"/>
    <lineage>
        <taxon>Eukaryota</taxon>
        <taxon>Fungi</taxon>
        <taxon>Dikarya</taxon>
        <taxon>Basidiomycota</taxon>
        <taxon>Agaricomycotina</taxon>
        <taxon>Agaricomycetes</taxon>
        <taxon>Hymenochaetales</taxon>
        <taxon>Hymenochaetaceae</taxon>
        <taxon>Pyrrhoderma</taxon>
    </lineage>
</organism>
<evidence type="ECO:0000313" key="2">
    <source>
        <dbReference type="Proteomes" id="UP000217199"/>
    </source>
</evidence>
<evidence type="ECO:0000313" key="1">
    <source>
        <dbReference type="EMBL" id="PAV21867.1"/>
    </source>
</evidence>
<reference evidence="1 2" key="1">
    <citation type="journal article" date="2017" name="Mol. Ecol.">
        <title>Comparative and population genomic landscape of Phellinus noxius: A hypervariable fungus causing root rot in trees.</title>
        <authorList>
            <person name="Chung C.L."/>
            <person name="Lee T.J."/>
            <person name="Akiba M."/>
            <person name="Lee H.H."/>
            <person name="Kuo T.H."/>
            <person name="Liu D."/>
            <person name="Ke H.M."/>
            <person name="Yokoi T."/>
            <person name="Roa M.B."/>
            <person name="Lu M.J."/>
            <person name="Chang Y.Y."/>
            <person name="Ann P.J."/>
            <person name="Tsai J.N."/>
            <person name="Chen C.Y."/>
            <person name="Tzean S.S."/>
            <person name="Ota Y."/>
            <person name="Hattori T."/>
            <person name="Sahashi N."/>
            <person name="Liou R.F."/>
            <person name="Kikuchi T."/>
            <person name="Tsai I.J."/>
        </authorList>
    </citation>
    <scope>NUCLEOTIDE SEQUENCE [LARGE SCALE GENOMIC DNA]</scope>
    <source>
        <strain evidence="1 2">FFPRI411160</strain>
    </source>
</reference>
<comment type="caution">
    <text evidence="1">The sequence shown here is derived from an EMBL/GenBank/DDBJ whole genome shotgun (WGS) entry which is preliminary data.</text>
</comment>
<sequence>MSPLIIRGSLWSTSPRSEKRLVFHYSGSQHIGHYVLARNEYTLLWALQVPIEDSRFSTSFGVLEDYFYLDPNGKYIVE</sequence>
<proteinExistence type="predicted"/>
<name>A0A286UQK8_9AGAM</name>